<dbReference type="SUPFAM" id="SSF109604">
    <property type="entry name" value="HD-domain/PDEase-like"/>
    <property type="match status" value="1"/>
</dbReference>
<dbReference type="PROSITE" id="PS51831">
    <property type="entry name" value="HD"/>
    <property type="match status" value="1"/>
</dbReference>
<dbReference type="SMART" id="SM00954">
    <property type="entry name" value="RelA_SpoT"/>
    <property type="match status" value="1"/>
</dbReference>
<dbReference type="FunFam" id="3.30.460.10:FF:000001">
    <property type="entry name" value="GTP pyrophosphokinase RelA"/>
    <property type="match status" value="1"/>
</dbReference>
<dbReference type="SUPFAM" id="SSF81301">
    <property type="entry name" value="Nucleotidyltransferase"/>
    <property type="match status" value="1"/>
</dbReference>
<dbReference type="PROSITE" id="PS51880">
    <property type="entry name" value="TGS"/>
    <property type="match status" value="1"/>
</dbReference>
<dbReference type="GO" id="GO:0005886">
    <property type="term" value="C:plasma membrane"/>
    <property type="evidence" value="ECO:0007669"/>
    <property type="project" value="TreeGrafter"/>
</dbReference>
<dbReference type="Pfam" id="PF04607">
    <property type="entry name" value="RelA_SpoT"/>
    <property type="match status" value="1"/>
</dbReference>
<dbReference type="InterPro" id="IPR003607">
    <property type="entry name" value="HD/PDEase_dom"/>
</dbReference>
<feature type="domain" description="TGS" evidence="4">
    <location>
        <begin position="404"/>
        <end position="465"/>
    </location>
</feature>
<dbReference type="CDD" id="cd01668">
    <property type="entry name" value="TGS_RSH"/>
    <property type="match status" value="1"/>
</dbReference>
<dbReference type="PANTHER" id="PTHR21262:SF31">
    <property type="entry name" value="GTP PYROPHOSPHOKINASE"/>
    <property type="match status" value="1"/>
</dbReference>
<gene>
    <name evidence="5" type="ORF">LCGC14_2082650</name>
</gene>
<dbReference type="PANTHER" id="PTHR21262">
    <property type="entry name" value="GUANOSINE-3',5'-BIS DIPHOSPHATE 3'-PYROPHOSPHOHYDROLASE"/>
    <property type="match status" value="1"/>
</dbReference>
<feature type="non-terminal residue" evidence="5">
    <location>
        <position position="536"/>
    </location>
</feature>
<dbReference type="InterPro" id="IPR033655">
    <property type="entry name" value="TGS_RelA/SpoT"/>
</dbReference>
<feature type="domain" description="HD" evidence="3">
    <location>
        <begin position="63"/>
        <end position="162"/>
    </location>
</feature>
<accession>A0A0F9GTF3</accession>
<dbReference type="InterPro" id="IPR004095">
    <property type="entry name" value="TGS"/>
</dbReference>
<dbReference type="FunFam" id="1.10.3210.10:FF:000001">
    <property type="entry name" value="GTP pyrophosphokinase RelA"/>
    <property type="match status" value="1"/>
</dbReference>
<evidence type="ECO:0000259" key="4">
    <source>
        <dbReference type="PROSITE" id="PS51880"/>
    </source>
</evidence>
<comment type="caution">
    <text evidence="5">The sequence shown here is derived from an EMBL/GenBank/DDBJ whole genome shotgun (WGS) entry which is preliminary data.</text>
</comment>
<dbReference type="GO" id="GO:0015969">
    <property type="term" value="P:guanosine tetraphosphate metabolic process"/>
    <property type="evidence" value="ECO:0007669"/>
    <property type="project" value="InterPro"/>
</dbReference>
<comment type="similarity">
    <text evidence="1">Belongs to the RelA/SpoT family.</text>
</comment>
<evidence type="ECO:0008006" key="6">
    <source>
        <dbReference type="Google" id="ProtNLM"/>
    </source>
</evidence>
<evidence type="ECO:0000256" key="1">
    <source>
        <dbReference type="ARBA" id="ARBA00007476"/>
    </source>
</evidence>
<evidence type="ECO:0000256" key="2">
    <source>
        <dbReference type="ARBA" id="ARBA00025704"/>
    </source>
</evidence>
<dbReference type="InterPro" id="IPR004811">
    <property type="entry name" value="RelA/Spo_fam"/>
</dbReference>
<dbReference type="InterPro" id="IPR007685">
    <property type="entry name" value="RelA_SpoT"/>
</dbReference>
<dbReference type="InterPro" id="IPR012675">
    <property type="entry name" value="Beta-grasp_dom_sf"/>
</dbReference>
<dbReference type="CDD" id="cd00077">
    <property type="entry name" value="HDc"/>
    <property type="match status" value="1"/>
</dbReference>
<evidence type="ECO:0000259" key="3">
    <source>
        <dbReference type="PROSITE" id="PS51831"/>
    </source>
</evidence>
<dbReference type="AlphaFoldDB" id="A0A0F9GTF3"/>
<dbReference type="InterPro" id="IPR043519">
    <property type="entry name" value="NT_sf"/>
</dbReference>
<name>A0A0F9GTF3_9ZZZZ</name>
<reference evidence="5" key="1">
    <citation type="journal article" date="2015" name="Nature">
        <title>Complex archaea that bridge the gap between prokaryotes and eukaryotes.</title>
        <authorList>
            <person name="Spang A."/>
            <person name="Saw J.H."/>
            <person name="Jorgensen S.L."/>
            <person name="Zaremba-Niedzwiedzka K."/>
            <person name="Martijn J."/>
            <person name="Lind A.E."/>
            <person name="van Eijk R."/>
            <person name="Schleper C."/>
            <person name="Guy L."/>
            <person name="Ettema T.J."/>
        </authorList>
    </citation>
    <scope>NUCLEOTIDE SEQUENCE</scope>
</reference>
<dbReference type="EMBL" id="LAZR01025202">
    <property type="protein sequence ID" value="KKL72665.1"/>
    <property type="molecule type" value="Genomic_DNA"/>
</dbReference>
<dbReference type="SUPFAM" id="SSF81271">
    <property type="entry name" value="TGS-like"/>
    <property type="match status" value="1"/>
</dbReference>
<protein>
    <recommendedName>
        <fullName evidence="6">TGS domain-containing protein</fullName>
    </recommendedName>
</protein>
<dbReference type="Gene3D" id="3.10.20.30">
    <property type="match status" value="1"/>
</dbReference>
<dbReference type="InterPro" id="IPR012676">
    <property type="entry name" value="TGS-like"/>
</dbReference>
<proteinExistence type="inferred from homology"/>
<dbReference type="Pfam" id="PF02824">
    <property type="entry name" value="TGS"/>
    <property type="match status" value="1"/>
</dbReference>
<dbReference type="CDD" id="cd05399">
    <property type="entry name" value="NT_Rel-Spo_like"/>
    <property type="match status" value="1"/>
</dbReference>
<evidence type="ECO:0000313" key="5">
    <source>
        <dbReference type="EMBL" id="KKL72665.1"/>
    </source>
</evidence>
<organism evidence="5">
    <name type="scientific">marine sediment metagenome</name>
    <dbReference type="NCBI Taxonomy" id="412755"/>
    <lineage>
        <taxon>unclassified sequences</taxon>
        <taxon>metagenomes</taxon>
        <taxon>ecological metagenomes</taxon>
    </lineage>
</organism>
<comment type="pathway">
    <text evidence="2">Purine metabolism.</text>
</comment>
<dbReference type="NCBIfam" id="TIGR00691">
    <property type="entry name" value="spoT_relA"/>
    <property type="match status" value="1"/>
</dbReference>
<dbReference type="InterPro" id="IPR006674">
    <property type="entry name" value="HD_domain"/>
</dbReference>
<dbReference type="FunFam" id="3.10.20.30:FF:000002">
    <property type="entry name" value="GTP pyrophosphokinase (RelA/SpoT)"/>
    <property type="match status" value="1"/>
</dbReference>
<sequence>MSKATGEKKKRVPKPGKGVKSIEDLEAKVRAYQPGADVELLKRAYWFSCEAHGLQKRKAGTPYMEHPLAVAEILAEMRMDIPTITAALLHDTIEDTQATAEDIKKRFGYTVAFLVDALTKLGQMEFKSREQAQAENFRKMLLSMFEDIRVILIKFADRLHNMRTLEHLPDAKRNRISQETLDIYAPLANRLGIGWLKTEFEDAGFKYLMPSLYKDISRKVKKKRSEHKDYVKALLATVEKKLKEAGVPGVVSGRVKNFYGIYHKMQLQGIPFEQVYDVLGLRITTDTKANCYAVLGLIHATFKPVPGKFKDYIGVPKNNMYQSLHTTVIVPGGERVEFQIRTEEMDRVAEEGIASHWKYKEKSGFVERDQRYISWLRDLVQSHQEDATDARAFLEAVKSEVVPDVVYVFTPQGDIKELPEGSTTVDMAYAIHTEVGHKCVGARVDGRMVPLRYPLQSGNTVEIMTSKTHRPSRDWLKFVVTQRAKSRIKQWLKIEERKQSMELGMKLFEDELKKHRLPASLLRGDDMMRVLESYKL</sequence>
<dbReference type="Gene3D" id="1.10.3210.10">
    <property type="entry name" value="Hypothetical protein af1432"/>
    <property type="match status" value="1"/>
</dbReference>
<dbReference type="Pfam" id="PF13328">
    <property type="entry name" value="HD_4"/>
    <property type="match status" value="1"/>
</dbReference>
<dbReference type="SMART" id="SM00471">
    <property type="entry name" value="HDc"/>
    <property type="match status" value="1"/>
</dbReference>
<dbReference type="Gene3D" id="3.30.460.10">
    <property type="entry name" value="Beta Polymerase, domain 2"/>
    <property type="match status" value="1"/>
</dbReference>